<dbReference type="RefSeq" id="WP_048874759.1">
    <property type="nucleotide sequence ID" value="NZ_CP011126.1"/>
</dbReference>
<comment type="similarity">
    <text evidence="2 18">In the C-terminal section; belongs to the transferase hexapeptide repeat family.</text>
</comment>
<feature type="binding site" evidence="18">
    <location>
        <begin position="100"/>
        <end position="102"/>
    </location>
    <ligand>
        <name>UDP-N-acetyl-alpha-D-glucosamine</name>
        <dbReference type="ChEBI" id="CHEBI:57705"/>
    </ligand>
</feature>
<keyword evidence="5 18" id="KW-0808">Transferase</keyword>
<evidence type="ECO:0000256" key="3">
    <source>
        <dbReference type="ARBA" id="ARBA00007947"/>
    </source>
</evidence>
<dbReference type="Proteomes" id="UP000063965">
    <property type="component" value="Chromosome"/>
</dbReference>
<feature type="binding site" evidence="18">
    <location>
        <position position="167"/>
    </location>
    <ligand>
        <name>UDP-N-acetyl-alpha-D-glucosamine</name>
        <dbReference type="ChEBI" id="CHEBI:57705"/>
    </ligand>
</feature>
<comment type="catalytic activity">
    <reaction evidence="15 18">
        <text>alpha-D-glucosamine 1-phosphate + acetyl-CoA = N-acetyl-alpha-D-glucosamine 1-phosphate + CoA + H(+)</text>
        <dbReference type="Rhea" id="RHEA:13725"/>
        <dbReference type="ChEBI" id="CHEBI:15378"/>
        <dbReference type="ChEBI" id="CHEBI:57287"/>
        <dbReference type="ChEBI" id="CHEBI:57288"/>
        <dbReference type="ChEBI" id="CHEBI:57776"/>
        <dbReference type="ChEBI" id="CHEBI:58516"/>
        <dbReference type="EC" id="2.3.1.157"/>
    </reaction>
</comment>
<evidence type="ECO:0000256" key="14">
    <source>
        <dbReference type="ARBA" id="ARBA00023316"/>
    </source>
</evidence>
<dbReference type="CDD" id="cd03353">
    <property type="entry name" value="LbH_GlmU_C"/>
    <property type="match status" value="1"/>
</dbReference>
<dbReference type="PANTHER" id="PTHR43584:SF3">
    <property type="entry name" value="BIFUNCTIONAL PROTEIN GLMU"/>
    <property type="match status" value="1"/>
</dbReference>
<dbReference type="PROSITE" id="PS00101">
    <property type="entry name" value="HEXAPEP_TRANSFERASES"/>
    <property type="match status" value="1"/>
</dbReference>
<keyword evidence="23" id="KW-1185">Reference proteome</keyword>
<gene>
    <name evidence="18 22" type="primary">glmU</name>
    <name evidence="22" type="ORF">CleRT_00410</name>
</gene>
<keyword evidence="7 18" id="KW-0479">Metal-binding</keyword>
<evidence type="ECO:0000256" key="17">
    <source>
        <dbReference type="ARBA" id="ARBA00049628"/>
    </source>
</evidence>
<keyword evidence="11 18" id="KW-0573">Peptidoglycan synthesis</keyword>
<dbReference type="Gene3D" id="3.90.550.10">
    <property type="entry name" value="Spore Coat Polysaccharide Biosynthesis Protein SpsA, Chain A"/>
    <property type="match status" value="1"/>
</dbReference>
<feature type="binding site" evidence="18">
    <location>
        <position position="350"/>
    </location>
    <ligand>
        <name>UDP-N-acetyl-alpha-D-glucosamine</name>
        <dbReference type="ChEBI" id="CHEBI:57705"/>
    </ligand>
</feature>
<keyword evidence="14 18" id="KW-0961">Cell wall biogenesis/degradation</keyword>
<dbReference type="Pfam" id="PF25087">
    <property type="entry name" value="GMPPB_C"/>
    <property type="match status" value="1"/>
</dbReference>
<dbReference type="InterPro" id="IPR029044">
    <property type="entry name" value="Nucleotide-diphossugar_trans"/>
</dbReference>
<feature type="binding site" evidence="18">
    <location>
        <position position="225"/>
    </location>
    <ligand>
        <name>Mg(2+)</name>
        <dbReference type="ChEBI" id="CHEBI:18420"/>
    </ligand>
</feature>
<feature type="binding site" evidence="18">
    <location>
        <position position="152"/>
    </location>
    <ligand>
        <name>UDP-N-acetyl-alpha-D-glucosamine</name>
        <dbReference type="ChEBI" id="CHEBI:57705"/>
    </ligand>
</feature>
<dbReference type="Pfam" id="PF12804">
    <property type="entry name" value="NTP_transf_3"/>
    <property type="match status" value="1"/>
</dbReference>
<feature type="binding site" evidence="18">
    <location>
        <position position="137"/>
    </location>
    <ligand>
        <name>UDP-N-acetyl-alpha-D-glucosamine</name>
        <dbReference type="ChEBI" id="CHEBI:57705"/>
    </ligand>
</feature>
<feature type="binding site" evidence="18">
    <location>
        <begin position="385"/>
        <end position="386"/>
    </location>
    <ligand>
        <name>acetyl-CoA</name>
        <dbReference type="ChEBI" id="CHEBI:57288"/>
    </ligand>
</feature>
<feature type="binding site" evidence="18">
    <location>
        <position position="332"/>
    </location>
    <ligand>
        <name>UDP-N-acetyl-alpha-D-glucosamine</name>
        <dbReference type="ChEBI" id="CHEBI:57705"/>
    </ligand>
</feature>
<comment type="cofactor">
    <cofactor evidence="18">
        <name>Mg(2+)</name>
        <dbReference type="ChEBI" id="CHEBI:18420"/>
    </cofactor>
    <text evidence="18">Binds 1 Mg(2+) ion per subunit.</text>
</comment>
<dbReference type="Pfam" id="PF00132">
    <property type="entry name" value="Hexapep"/>
    <property type="match status" value="1"/>
</dbReference>
<feature type="binding site" evidence="18">
    <location>
        <position position="376"/>
    </location>
    <ligand>
        <name>UDP-N-acetyl-alpha-D-glucosamine</name>
        <dbReference type="ChEBI" id="CHEBI:57705"/>
    </ligand>
</feature>
<comment type="pathway">
    <text evidence="18">Bacterial outer membrane biogenesis; LPS lipid A biosynthesis.</text>
</comment>
<dbReference type="NCBIfam" id="TIGR01173">
    <property type="entry name" value="glmU"/>
    <property type="match status" value="1"/>
</dbReference>
<dbReference type="InterPro" id="IPR056729">
    <property type="entry name" value="GMPPB_C"/>
</dbReference>
<evidence type="ECO:0000256" key="1">
    <source>
        <dbReference type="ARBA" id="ARBA00004496"/>
    </source>
</evidence>
<feature type="binding site" evidence="18">
    <location>
        <position position="22"/>
    </location>
    <ligand>
        <name>UDP-N-acetyl-alpha-D-glucosamine</name>
        <dbReference type="ChEBI" id="CHEBI:57705"/>
    </ligand>
</feature>
<evidence type="ECO:0000256" key="6">
    <source>
        <dbReference type="ARBA" id="ARBA00022695"/>
    </source>
</evidence>
<evidence type="ECO:0000256" key="15">
    <source>
        <dbReference type="ARBA" id="ARBA00048247"/>
    </source>
</evidence>
<proteinExistence type="inferred from homology"/>
<evidence type="ECO:0000256" key="4">
    <source>
        <dbReference type="ARBA" id="ARBA00022490"/>
    </source>
</evidence>
<feature type="binding site" evidence="18">
    <location>
        <position position="73"/>
    </location>
    <ligand>
        <name>UDP-N-acetyl-alpha-D-glucosamine</name>
        <dbReference type="ChEBI" id="CHEBI:57705"/>
    </ligand>
</feature>
<evidence type="ECO:0000256" key="7">
    <source>
        <dbReference type="ARBA" id="ARBA00022723"/>
    </source>
</evidence>
<reference evidence="22 23" key="1">
    <citation type="journal article" date="2015" name="Genome Biol. Evol.">
        <title>Distinctive Genome Reduction Rates Revealed by Genomic Analyses of Two Coxiella-Like Endosymbionts in Ticks.</title>
        <authorList>
            <person name="Gottlieb Y."/>
            <person name="Lalzar I."/>
            <person name="Klasson L."/>
        </authorList>
    </citation>
    <scope>NUCLEOTIDE SEQUENCE [LARGE SCALE GENOMIC DNA]</scope>
    <source>
        <strain evidence="22 23">CRt</strain>
    </source>
</reference>
<comment type="subunit">
    <text evidence="18">Homotrimer.</text>
</comment>
<feature type="binding site" evidence="18">
    <location>
        <position position="365"/>
    </location>
    <ligand>
        <name>UDP-N-acetyl-alpha-D-glucosamine</name>
        <dbReference type="ChEBI" id="CHEBI:57705"/>
    </ligand>
</feature>
<feature type="binding site" evidence="18">
    <location>
        <position position="379"/>
    </location>
    <ligand>
        <name>acetyl-CoA</name>
        <dbReference type="ChEBI" id="CHEBI:57288"/>
    </ligand>
</feature>
<keyword evidence="12 18" id="KW-0511">Multifunctional enzyme</keyword>
<accession>A0ABM5UT97</accession>
<evidence type="ECO:0000313" key="23">
    <source>
        <dbReference type="Proteomes" id="UP000063965"/>
    </source>
</evidence>
<feature type="binding site" evidence="18">
    <location>
        <begin position="8"/>
        <end position="11"/>
    </location>
    <ligand>
        <name>UDP-N-acetyl-alpha-D-glucosamine</name>
        <dbReference type="ChEBI" id="CHEBI:57705"/>
    </ligand>
</feature>
<feature type="binding site" evidence="18">
    <location>
        <position position="404"/>
    </location>
    <ligand>
        <name>acetyl-CoA</name>
        <dbReference type="ChEBI" id="CHEBI:57288"/>
    </ligand>
</feature>
<dbReference type="InterPro" id="IPR025877">
    <property type="entry name" value="MobA-like_NTP_Trfase"/>
</dbReference>
<evidence type="ECO:0000256" key="9">
    <source>
        <dbReference type="ARBA" id="ARBA00022842"/>
    </source>
</evidence>
<comment type="pathway">
    <text evidence="18">Nucleotide-sugar biosynthesis; UDP-N-acetyl-alpha-D-glucosamine biosynthesis; UDP-N-acetyl-alpha-D-glucosamine from N-acetyl-alpha-D-glucosamine 1-phosphate: step 1/1.</text>
</comment>
<comment type="pathway">
    <text evidence="18">Nucleotide-sugar biosynthesis; UDP-N-acetyl-alpha-D-glucosamine biosynthesis; N-acetyl-alpha-D-glucosamine 1-phosphate from alpha-D-glucosamine 6-phosphate (route II): step 2/2.</text>
</comment>
<feature type="binding site" evidence="18">
    <location>
        <begin position="78"/>
        <end position="79"/>
    </location>
    <ligand>
        <name>UDP-N-acetyl-alpha-D-glucosamine</name>
        <dbReference type="ChEBI" id="CHEBI:57705"/>
    </ligand>
</feature>
<organism evidence="22 23">
    <name type="scientific">Candidatus Coxiella mudrowiae</name>
    <dbReference type="NCBI Taxonomy" id="2054173"/>
    <lineage>
        <taxon>Bacteria</taxon>
        <taxon>Pseudomonadati</taxon>
        <taxon>Pseudomonadota</taxon>
        <taxon>Gammaproteobacteria</taxon>
        <taxon>Legionellales</taxon>
        <taxon>Coxiellaceae</taxon>
        <taxon>Coxiella</taxon>
    </lineage>
</organism>
<dbReference type="EC" id="2.7.7.23" evidence="18"/>
<keyword evidence="9 18" id="KW-0460">Magnesium</keyword>
<keyword evidence="13 18" id="KW-0012">Acyltransferase</keyword>
<dbReference type="InterPro" id="IPR011004">
    <property type="entry name" value="Trimer_LpxA-like_sf"/>
</dbReference>
<evidence type="ECO:0000256" key="16">
    <source>
        <dbReference type="ARBA" id="ARBA00048493"/>
    </source>
</evidence>
<name>A0ABM5UT97_9COXI</name>
<dbReference type="InterPro" id="IPR038009">
    <property type="entry name" value="GlmU_C_LbH"/>
</dbReference>
<dbReference type="SUPFAM" id="SSF51161">
    <property type="entry name" value="Trimeric LpxA-like enzymes"/>
    <property type="match status" value="1"/>
</dbReference>
<feature type="binding site" evidence="18">
    <location>
        <position position="102"/>
    </location>
    <ligand>
        <name>Mg(2+)</name>
        <dbReference type="ChEBI" id="CHEBI:18420"/>
    </ligand>
</feature>
<evidence type="ECO:0000259" key="20">
    <source>
        <dbReference type="Pfam" id="PF12804"/>
    </source>
</evidence>
<sequence>MGLSIVILAAGKGKRMTSNIPKVLHSLAGVPLLERVVKTAQTLNADTIYVVYGNGGKQVREKLGYLLVNWVEQEKQLGTGHALLQAISFCHDDDQVLVLYGDVPLISSQTLMGLLQNTPPNGLGLVVAELPDPHGFGRIIRDEYENIISIVEHRDANDQQRKICEINTGILTASAKNLKNWLPRLTNNNCQQEYYLTDTVALAVAAGCPVKSVKTPFHEEVQGVNDRWQLIHLERYYQRLMVQKLALNGVTIADPDRIDIRGEKIQVSHDVFIDVNVVLEGEIQLGANVRIGPNVILKNVIIGNDTEIHANSIIEGASIAAHCSVGPFARIRSDSILEKGAKVGNFVEIKKTILGPNSKANHLTYLGDASIGKNVNIGAGTITCNYDGVNKWETKIEDGAFIGSNTSLVAPIIIGEEATIGAGSTITQNAPPHQLTLARKRQRTIEGWRRAKESQENTSEDHSSE</sequence>
<keyword evidence="8 18" id="KW-0677">Repeat</keyword>
<evidence type="ECO:0000256" key="18">
    <source>
        <dbReference type="HAMAP-Rule" id="MF_01631"/>
    </source>
</evidence>
<feature type="binding site" evidence="18">
    <location>
        <position position="422"/>
    </location>
    <ligand>
        <name>acetyl-CoA</name>
        <dbReference type="ChEBI" id="CHEBI:57288"/>
    </ligand>
</feature>
<dbReference type="EC" id="2.3.1.157" evidence="18"/>
<feature type="region of interest" description="Disordered" evidence="19">
    <location>
        <begin position="445"/>
        <end position="465"/>
    </location>
</feature>
<feature type="binding site" evidence="18">
    <location>
        <position position="225"/>
    </location>
    <ligand>
        <name>UDP-N-acetyl-alpha-D-glucosamine</name>
        <dbReference type="ChEBI" id="CHEBI:57705"/>
    </ligand>
</feature>
<dbReference type="PANTHER" id="PTHR43584">
    <property type="entry name" value="NUCLEOTIDYL TRANSFERASE"/>
    <property type="match status" value="1"/>
</dbReference>
<dbReference type="Gene3D" id="2.160.10.10">
    <property type="entry name" value="Hexapeptide repeat proteins"/>
    <property type="match status" value="1"/>
</dbReference>
<evidence type="ECO:0000256" key="13">
    <source>
        <dbReference type="ARBA" id="ARBA00023315"/>
    </source>
</evidence>
<keyword evidence="10 18" id="KW-0133">Cell shape</keyword>
<comment type="function">
    <text evidence="17 18">Catalyzes the last two sequential reactions in the de novo biosynthetic pathway for UDP-N-acetylglucosamine (UDP-GlcNAc). The C-terminal domain catalyzes the transfer of acetyl group from acetyl coenzyme A to glucosamine-1-phosphate (GlcN-1-P) to produce N-acetylglucosamine-1-phosphate (GlcNAc-1-P), which is converted into UDP-GlcNAc by the transfer of uridine 5-monophosphate (from uridine 5-triphosphate), a reaction catalyzed by the N-terminal domain.</text>
</comment>
<evidence type="ECO:0000256" key="5">
    <source>
        <dbReference type="ARBA" id="ARBA00022679"/>
    </source>
</evidence>
<dbReference type="HAMAP" id="MF_01631">
    <property type="entry name" value="GlmU"/>
    <property type="match status" value="1"/>
</dbReference>
<comment type="catalytic activity">
    <reaction evidence="16 18">
        <text>N-acetyl-alpha-D-glucosamine 1-phosphate + UTP + H(+) = UDP-N-acetyl-alpha-D-glucosamine + diphosphate</text>
        <dbReference type="Rhea" id="RHEA:13509"/>
        <dbReference type="ChEBI" id="CHEBI:15378"/>
        <dbReference type="ChEBI" id="CHEBI:33019"/>
        <dbReference type="ChEBI" id="CHEBI:46398"/>
        <dbReference type="ChEBI" id="CHEBI:57705"/>
        <dbReference type="ChEBI" id="CHEBI:57776"/>
        <dbReference type="EC" id="2.7.7.23"/>
    </reaction>
</comment>
<evidence type="ECO:0000256" key="8">
    <source>
        <dbReference type="ARBA" id="ARBA00022737"/>
    </source>
</evidence>
<evidence type="ECO:0000256" key="10">
    <source>
        <dbReference type="ARBA" id="ARBA00022960"/>
    </source>
</evidence>
<keyword evidence="6 18" id="KW-0548">Nucleotidyltransferase</keyword>
<feature type="domain" description="MobA-like NTP transferase" evidence="20">
    <location>
        <begin position="6"/>
        <end position="131"/>
    </location>
</feature>
<feature type="region of interest" description="Pyrophosphorylase" evidence="18">
    <location>
        <begin position="1"/>
        <end position="227"/>
    </location>
</feature>
<evidence type="ECO:0000256" key="12">
    <source>
        <dbReference type="ARBA" id="ARBA00023268"/>
    </source>
</evidence>
<dbReference type="CDD" id="cd02540">
    <property type="entry name" value="GT2_GlmU_N_bac"/>
    <property type="match status" value="1"/>
</dbReference>
<evidence type="ECO:0000259" key="21">
    <source>
        <dbReference type="Pfam" id="PF25087"/>
    </source>
</evidence>
<evidence type="ECO:0000256" key="19">
    <source>
        <dbReference type="SAM" id="MobiDB-lite"/>
    </source>
</evidence>
<evidence type="ECO:0000256" key="11">
    <source>
        <dbReference type="ARBA" id="ARBA00022984"/>
    </source>
</evidence>
<dbReference type="InterPro" id="IPR050065">
    <property type="entry name" value="GlmU-like"/>
</dbReference>
<feature type="region of interest" description="N-acetyltransferase" evidence="18">
    <location>
        <begin position="249"/>
        <end position="465"/>
    </location>
</feature>
<feature type="binding site" evidence="18">
    <location>
        <position position="439"/>
    </location>
    <ligand>
        <name>acetyl-CoA</name>
        <dbReference type="ChEBI" id="CHEBI:57288"/>
    </ligand>
</feature>
<feature type="active site" description="Proton acceptor" evidence="18">
    <location>
        <position position="362"/>
    </location>
</feature>
<dbReference type="InterPro" id="IPR001451">
    <property type="entry name" value="Hexapep"/>
</dbReference>
<dbReference type="InterPro" id="IPR018357">
    <property type="entry name" value="Hexapep_transf_CS"/>
</dbReference>
<keyword evidence="4 18" id="KW-0963">Cytoplasm</keyword>
<dbReference type="EMBL" id="CP011126">
    <property type="protein sequence ID" value="AKQ33158.1"/>
    <property type="molecule type" value="Genomic_DNA"/>
</dbReference>
<comment type="subcellular location">
    <subcellularLocation>
        <location evidence="1 18">Cytoplasm</location>
    </subcellularLocation>
</comment>
<feature type="region of interest" description="Linker" evidence="18">
    <location>
        <begin position="228"/>
        <end position="248"/>
    </location>
</feature>
<dbReference type="SUPFAM" id="SSF53448">
    <property type="entry name" value="Nucleotide-diphospho-sugar transferases"/>
    <property type="match status" value="1"/>
</dbReference>
<protein>
    <recommendedName>
        <fullName evidence="18">Bifunctional protein GlmU</fullName>
    </recommendedName>
    <domain>
        <recommendedName>
            <fullName evidence="18">UDP-N-acetylglucosamine pyrophosphorylase</fullName>
            <ecNumber evidence="18">2.7.7.23</ecNumber>
        </recommendedName>
        <alternativeName>
            <fullName evidence="18">N-acetylglucosamine-1-phosphate uridyltransferase</fullName>
        </alternativeName>
    </domain>
    <domain>
        <recommendedName>
            <fullName evidence="18">Glucosamine-1-phosphate N-acetyltransferase</fullName>
            <ecNumber evidence="18">2.3.1.157</ecNumber>
        </recommendedName>
    </domain>
</protein>
<comment type="similarity">
    <text evidence="3 18">In the N-terminal section; belongs to the N-acetylglucosamine-1-phosphate uridyltransferase family.</text>
</comment>
<feature type="domain" description="Mannose-1-phosphate guanyltransferase C-terminal" evidence="21">
    <location>
        <begin position="265"/>
        <end position="359"/>
    </location>
</feature>
<dbReference type="InterPro" id="IPR005882">
    <property type="entry name" value="Bifunctional_GlmU"/>
</dbReference>
<evidence type="ECO:0000256" key="2">
    <source>
        <dbReference type="ARBA" id="ARBA00007707"/>
    </source>
</evidence>
<evidence type="ECO:0000313" key="22">
    <source>
        <dbReference type="EMBL" id="AKQ33158.1"/>
    </source>
</evidence>